<protein>
    <submittedName>
        <fullName evidence="2">Uncharacterized protein</fullName>
    </submittedName>
</protein>
<gene>
    <name evidence="2" type="ORF">OS493_036982</name>
</gene>
<organism evidence="2 3">
    <name type="scientific">Desmophyllum pertusum</name>
    <dbReference type="NCBI Taxonomy" id="174260"/>
    <lineage>
        <taxon>Eukaryota</taxon>
        <taxon>Metazoa</taxon>
        <taxon>Cnidaria</taxon>
        <taxon>Anthozoa</taxon>
        <taxon>Hexacorallia</taxon>
        <taxon>Scleractinia</taxon>
        <taxon>Caryophylliina</taxon>
        <taxon>Caryophylliidae</taxon>
        <taxon>Desmophyllum</taxon>
    </lineage>
</organism>
<dbReference type="Proteomes" id="UP001163046">
    <property type="component" value="Unassembled WGS sequence"/>
</dbReference>
<dbReference type="EMBL" id="MU826891">
    <property type="protein sequence ID" value="KAJ7369700.1"/>
    <property type="molecule type" value="Genomic_DNA"/>
</dbReference>
<comment type="caution">
    <text evidence="2">The sequence shown here is derived from an EMBL/GenBank/DDBJ whole genome shotgun (WGS) entry which is preliminary data.</text>
</comment>
<proteinExistence type="predicted"/>
<feature type="compositionally biased region" description="Low complexity" evidence="1">
    <location>
        <begin position="107"/>
        <end position="116"/>
    </location>
</feature>
<feature type="compositionally biased region" description="Acidic residues" evidence="1">
    <location>
        <begin position="117"/>
        <end position="132"/>
    </location>
</feature>
<name>A0A9W9YUQ1_9CNID</name>
<evidence type="ECO:0000313" key="3">
    <source>
        <dbReference type="Proteomes" id="UP001163046"/>
    </source>
</evidence>
<sequence length="172" mass="19037">MEQEESPNLRGEIELMVCVVFEKEALGHTTARCRTPHCKIELLRPVTHVRTCQPFVCLAPRCELDFGVYEDVMEVCVGVVGVVGVTQIGEILVEIFEPTQESDSESDISISSVATEDLSDVTDSEEEEETWNENENPVRVAPFTVATGPTSGVAEDGTAIDFFYLMFSEELI</sequence>
<reference evidence="2" key="1">
    <citation type="submission" date="2023-01" db="EMBL/GenBank/DDBJ databases">
        <title>Genome assembly of the deep-sea coral Lophelia pertusa.</title>
        <authorList>
            <person name="Herrera S."/>
            <person name="Cordes E."/>
        </authorList>
    </citation>
    <scope>NUCLEOTIDE SEQUENCE</scope>
    <source>
        <strain evidence="2">USNM1676648</strain>
        <tissue evidence="2">Polyp</tissue>
    </source>
</reference>
<evidence type="ECO:0000256" key="1">
    <source>
        <dbReference type="SAM" id="MobiDB-lite"/>
    </source>
</evidence>
<dbReference type="AlphaFoldDB" id="A0A9W9YUQ1"/>
<accession>A0A9W9YUQ1</accession>
<evidence type="ECO:0000313" key="2">
    <source>
        <dbReference type="EMBL" id="KAJ7369700.1"/>
    </source>
</evidence>
<keyword evidence="3" id="KW-1185">Reference proteome</keyword>
<feature type="region of interest" description="Disordered" evidence="1">
    <location>
        <begin position="103"/>
        <end position="134"/>
    </location>
</feature>
<dbReference type="OrthoDB" id="5986018at2759"/>